<accession>A0A6S6TIE8</accession>
<evidence type="ECO:0000313" key="1">
    <source>
        <dbReference type="EMBL" id="CAA6816220.1"/>
    </source>
</evidence>
<dbReference type="AlphaFoldDB" id="A0A6S6TIE8"/>
<dbReference type="EMBL" id="CACVAU010000049">
    <property type="protein sequence ID" value="CAA6816220.1"/>
    <property type="molecule type" value="Genomic_DNA"/>
</dbReference>
<name>A0A6S6TIE8_9BACT</name>
<proteinExistence type="predicted"/>
<reference evidence="1" key="1">
    <citation type="submission" date="2020-01" db="EMBL/GenBank/DDBJ databases">
        <authorList>
            <person name="Meier V. D."/>
            <person name="Meier V D."/>
        </authorList>
    </citation>
    <scope>NUCLEOTIDE SEQUENCE</scope>
    <source>
        <strain evidence="1">HLG_WM_MAG_05</strain>
    </source>
</reference>
<sequence length="351" mass="38762">MIKGLMAISIILTALTANGLTIEENLGRGGVNLAIGGEANALFSNPAGIPFTTAKVLEVNFMDSSLALSSDSMSFVKALNSASKSSRDKNKNISELLNKNIGKPLHLSANNFSSISQSEASFSWVVGVLSALDASFITHTGFGSLGAMESQVDEYHALVGAIAKEENNFRYGLSIKAINRYQIAHNYSITEMLEADSIGYYFDNEYKEKKFSMSVDAGLIYHMNENPYDLKIAFSLLNIGDTNFDALGRINETSNVGIAVKPYKNMLVAIDYMDMFDQSNESYVADNLRIGVANKFFKNSLELSSGIYNQSLTLGVKYQLKYFNIGINTYKTKGYNNKKFREYQLSLAFNW</sequence>
<organism evidence="1">
    <name type="scientific">uncultured Sulfurovum sp</name>
    <dbReference type="NCBI Taxonomy" id="269237"/>
    <lineage>
        <taxon>Bacteria</taxon>
        <taxon>Pseudomonadati</taxon>
        <taxon>Campylobacterota</taxon>
        <taxon>Epsilonproteobacteria</taxon>
        <taxon>Campylobacterales</taxon>
        <taxon>Sulfurovaceae</taxon>
        <taxon>Sulfurovum</taxon>
        <taxon>environmental samples</taxon>
    </lineage>
</organism>
<protein>
    <submittedName>
        <fullName evidence="1">Uncharacterized protein</fullName>
    </submittedName>
</protein>
<gene>
    <name evidence="1" type="ORF">HELGO_WM16803</name>
</gene>